<dbReference type="AlphaFoldDB" id="A0A507CDU9"/>
<evidence type="ECO:0000313" key="4">
    <source>
        <dbReference type="Proteomes" id="UP000319731"/>
    </source>
</evidence>
<comment type="caution">
    <text evidence="3">The sequence shown here is derived from an EMBL/GenBank/DDBJ whole genome shotgun (WGS) entry which is preliminary data.</text>
</comment>
<gene>
    <name evidence="3" type="ORF">SmJEL517_g02022</name>
</gene>
<dbReference type="PANTHER" id="PTHR16487:SF0">
    <property type="entry name" value="PROTEIN PHOSPHATASE 4 REGULATORY SUBUNIT 2-RELATED"/>
    <property type="match status" value="1"/>
</dbReference>
<dbReference type="OrthoDB" id="341898at2759"/>
<comment type="similarity">
    <text evidence="1">Belongs to the PPP4R2 family.</text>
</comment>
<sequence>MREDHGNMAEIARTTRCALSRLAKAGGALERKIHLLQHTPIKMSDSTLELMAVFAVSKPQTWQSEFDQILESIAETCQTDGIPWTSLKELIRYKIKQNVHAEDKMGRVNGLFNKGDTVSDYEERIDQALDSFEEPPFTIQRICELITNPDQHHRNVWAYLRALEKVLLVTSTELDHQVVPSSSATSSPLPTAASMETGSSVMSQPTLPATQEGDPMIMSPPRVGELPPEVVALGPNPVASPFASLVRPATPPVGGDMGDPMDTD</sequence>
<dbReference type="InterPro" id="IPR015267">
    <property type="entry name" value="PPP4R2"/>
</dbReference>
<feature type="region of interest" description="Disordered" evidence="2">
    <location>
        <begin position="242"/>
        <end position="264"/>
    </location>
</feature>
<accession>A0A507CDU9</accession>
<dbReference type="GO" id="GO:0030289">
    <property type="term" value="C:protein phosphatase 4 complex"/>
    <property type="evidence" value="ECO:0007669"/>
    <property type="project" value="InterPro"/>
</dbReference>
<evidence type="ECO:0000256" key="2">
    <source>
        <dbReference type="SAM" id="MobiDB-lite"/>
    </source>
</evidence>
<organism evidence="3 4">
    <name type="scientific">Synchytrium microbalum</name>
    <dbReference type="NCBI Taxonomy" id="1806994"/>
    <lineage>
        <taxon>Eukaryota</taxon>
        <taxon>Fungi</taxon>
        <taxon>Fungi incertae sedis</taxon>
        <taxon>Chytridiomycota</taxon>
        <taxon>Chytridiomycota incertae sedis</taxon>
        <taxon>Chytridiomycetes</taxon>
        <taxon>Synchytriales</taxon>
        <taxon>Synchytriaceae</taxon>
        <taxon>Synchytrium</taxon>
    </lineage>
</organism>
<evidence type="ECO:0000313" key="3">
    <source>
        <dbReference type="EMBL" id="TPX35745.1"/>
    </source>
</evidence>
<feature type="compositionally biased region" description="Low complexity" evidence="2">
    <location>
        <begin position="180"/>
        <end position="194"/>
    </location>
</feature>
<name>A0A507CDU9_9FUNG</name>
<feature type="compositionally biased region" description="Polar residues" evidence="2">
    <location>
        <begin position="196"/>
        <end position="209"/>
    </location>
</feature>
<dbReference type="GO" id="GO:0005634">
    <property type="term" value="C:nucleus"/>
    <property type="evidence" value="ECO:0007669"/>
    <property type="project" value="TreeGrafter"/>
</dbReference>
<keyword evidence="4" id="KW-1185">Reference proteome</keyword>
<proteinExistence type="inferred from homology"/>
<protein>
    <submittedName>
        <fullName evidence="3">Uncharacterized protein</fullName>
    </submittedName>
</protein>
<reference evidence="3 4" key="1">
    <citation type="journal article" date="2019" name="Sci. Rep.">
        <title>Comparative genomics of chytrid fungi reveal insights into the obligate biotrophic and pathogenic lifestyle of Synchytrium endobioticum.</title>
        <authorList>
            <person name="van de Vossenberg B.T.L.H."/>
            <person name="Warris S."/>
            <person name="Nguyen H.D.T."/>
            <person name="van Gent-Pelzer M.P.E."/>
            <person name="Joly D.L."/>
            <person name="van de Geest H.C."/>
            <person name="Bonants P.J.M."/>
            <person name="Smith D.S."/>
            <person name="Levesque C.A."/>
            <person name="van der Lee T.A.J."/>
        </authorList>
    </citation>
    <scope>NUCLEOTIDE SEQUENCE [LARGE SCALE GENOMIC DNA]</scope>
    <source>
        <strain evidence="3 4">JEL517</strain>
    </source>
</reference>
<feature type="region of interest" description="Disordered" evidence="2">
    <location>
        <begin position="177"/>
        <end position="223"/>
    </location>
</feature>
<dbReference type="STRING" id="1806994.A0A507CDU9"/>
<dbReference type="Pfam" id="PF09184">
    <property type="entry name" value="PPP4R2"/>
    <property type="match status" value="1"/>
</dbReference>
<dbReference type="GeneID" id="42003247"/>
<evidence type="ECO:0000256" key="1">
    <source>
        <dbReference type="ARBA" id="ARBA00009207"/>
    </source>
</evidence>
<dbReference type="GO" id="GO:0019888">
    <property type="term" value="F:protein phosphatase regulator activity"/>
    <property type="evidence" value="ECO:0007669"/>
    <property type="project" value="InterPro"/>
</dbReference>
<dbReference type="EMBL" id="QEAO01000007">
    <property type="protein sequence ID" value="TPX35745.1"/>
    <property type="molecule type" value="Genomic_DNA"/>
</dbReference>
<dbReference type="RefSeq" id="XP_031026177.1">
    <property type="nucleotide sequence ID" value="XM_031167950.1"/>
</dbReference>
<dbReference type="PANTHER" id="PTHR16487">
    <property type="entry name" value="PPP4R2-RELATED PROTEIN"/>
    <property type="match status" value="1"/>
</dbReference>
<dbReference type="Proteomes" id="UP000319731">
    <property type="component" value="Unassembled WGS sequence"/>
</dbReference>
<dbReference type="GO" id="GO:0005737">
    <property type="term" value="C:cytoplasm"/>
    <property type="evidence" value="ECO:0007669"/>
    <property type="project" value="TreeGrafter"/>
</dbReference>